<evidence type="ECO:0000256" key="1">
    <source>
        <dbReference type="ARBA" id="ARBA00004141"/>
    </source>
</evidence>
<keyword evidence="5 8" id="KW-1133">Transmembrane helix</keyword>
<name>A0ABV6ERV5_9BRAD</name>
<organism evidence="9 10">
    <name type="scientific">Rhodopseudomonas telluris</name>
    <dbReference type="NCBI Taxonomy" id="644215"/>
    <lineage>
        <taxon>Bacteria</taxon>
        <taxon>Pseudomonadati</taxon>
        <taxon>Pseudomonadota</taxon>
        <taxon>Alphaproteobacteria</taxon>
        <taxon>Hyphomicrobiales</taxon>
        <taxon>Nitrobacteraceae</taxon>
        <taxon>Rhodopseudomonas</taxon>
    </lineage>
</organism>
<proteinExistence type="predicted"/>
<gene>
    <name evidence="9" type="ORF">ACFFJ6_10800</name>
</gene>
<keyword evidence="2" id="KW-0813">Transport</keyword>
<feature type="transmembrane region" description="Helical" evidence="8">
    <location>
        <begin position="211"/>
        <end position="230"/>
    </location>
</feature>
<keyword evidence="4" id="KW-0769">Symport</keyword>
<evidence type="ECO:0000256" key="3">
    <source>
        <dbReference type="ARBA" id="ARBA00022692"/>
    </source>
</evidence>
<evidence type="ECO:0000256" key="7">
    <source>
        <dbReference type="SAM" id="MobiDB-lite"/>
    </source>
</evidence>
<dbReference type="InterPro" id="IPR001046">
    <property type="entry name" value="NRAMP_fam"/>
</dbReference>
<dbReference type="EMBL" id="JBHLWM010000004">
    <property type="protein sequence ID" value="MFC0240959.1"/>
    <property type="molecule type" value="Genomic_DNA"/>
</dbReference>
<dbReference type="NCBIfam" id="NF037982">
    <property type="entry name" value="Nramp_1"/>
    <property type="match status" value="1"/>
</dbReference>
<dbReference type="PANTHER" id="PTHR11706">
    <property type="entry name" value="SOLUTE CARRIER PROTEIN FAMILY 11 MEMBER"/>
    <property type="match status" value="1"/>
</dbReference>
<feature type="transmembrane region" description="Helical" evidence="8">
    <location>
        <begin position="316"/>
        <end position="339"/>
    </location>
</feature>
<dbReference type="RefSeq" id="WP_378387411.1">
    <property type="nucleotide sequence ID" value="NZ_JBHLWM010000004.1"/>
</dbReference>
<feature type="transmembrane region" description="Helical" evidence="8">
    <location>
        <begin position="145"/>
        <end position="163"/>
    </location>
</feature>
<dbReference type="Pfam" id="PF01566">
    <property type="entry name" value="Nramp"/>
    <property type="match status" value="1"/>
</dbReference>
<keyword evidence="10" id="KW-1185">Reference proteome</keyword>
<evidence type="ECO:0000313" key="10">
    <source>
        <dbReference type="Proteomes" id="UP001589775"/>
    </source>
</evidence>
<sequence>MKTDARGEIDGPDVIDPDPGAPKVQRLKTFRLRNFFKTLGPGLITGASDDDPSGIGTYSQAGAQLGYGIGWTMLLTFPLMTAIQEISGRVGRVTGHGIAGNVCRHYSGKLLGAIVVLLFTANTINIAADLAAMGDATRLLIGGHPLLYVVGYGAISVIAQIFFDYRRYVAVLKWLTLCLFAYVAALAVAKVDWSQALTGVLLPRISWSVDYLTTIVAIFGTTISPYLFFWQASQEAEEERIDPDKKPLTKSPRDARSEFQRIRADTVIGMAFSNLIALAIMTTAAATLHAAGKTDIQTSAQAAEALKPIAGPFAEWIFALGIVGTGLLAIPVLAGSAAYAVGEGRRWPVGLARKPKEAAAFYGVLALAGALGIAINFAPINPISALYWSAVINGVLAVPVMVLLMIMVGRRAIMKQFVVRGWLYWLGWLSTAAMAVSVVAMLIGYFV</sequence>
<protein>
    <submittedName>
        <fullName evidence="9">Nramp family divalent metal transporter</fullName>
    </submittedName>
</protein>
<feature type="transmembrane region" description="Helical" evidence="8">
    <location>
        <begin position="266"/>
        <end position="288"/>
    </location>
</feature>
<comment type="caution">
    <text evidence="9">The sequence shown here is derived from an EMBL/GenBank/DDBJ whole genome shotgun (WGS) entry which is preliminary data.</text>
</comment>
<comment type="subcellular location">
    <subcellularLocation>
        <location evidence="1">Membrane</location>
        <topology evidence="1">Multi-pass membrane protein</topology>
    </subcellularLocation>
</comment>
<evidence type="ECO:0000256" key="6">
    <source>
        <dbReference type="ARBA" id="ARBA00023136"/>
    </source>
</evidence>
<evidence type="ECO:0000313" key="9">
    <source>
        <dbReference type="EMBL" id="MFC0240959.1"/>
    </source>
</evidence>
<feature type="transmembrane region" description="Helical" evidence="8">
    <location>
        <begin position="386"/>
        <end position="409"/>
    </location>
</feature>
<evidence type="ECO:0000256" key="2">
    <source>
        <dbReference type="ARBA" id="ARBA00022448"/>
    </source>
</evidence>
<accession>A0ABV6ERV5</accession>
<reference evidence="9 10" key="1">
    <citation type="submission" date="2024-09" db="EMBL/GenBank/DDBJ databases">
        <authorList>
            <person name="Sun Q."/>
            <person name="Mori K."/>
        </authorList>
    </citation>
    <scope>NUCLEOTIDE SEQUENCE [LARGE SCALE GENOMIC DNA]</scope>
    <source>
        <strain evidence="9 10">KCTC 23279</strain>
    </source>
</reference>
<feature type="region of interest" description="Disordered" evidence="7">
    <location>
        <begin position="1"/>
        <end position="20"/>
    </location>
</feature>
<feature type="transmembrane region" description="Helical" evidence="8">
    <location>
        <begin position="170"/>
        <end position="191"/>
    </location>
</feature>
<evidence type="ECO:0000256" key="5">
    <source>
        <dbReference type="ARBA" id="ARBA00022989"/>
    </source>
</evidence>
<keyword evidence="6 8" id="KW-0472">Membrane</keyword>
<dbReference type="PANTHER" id="PTHR11706:SF33">
    <property type="entry name" value="NATURAL RESISTANCE-ASSOCIATED MACROPHAGE PROTEIN 2"/>
    <property type="match status" value="1"/>
</dbReference>
<feature type="transmembrane region" description="Helical" evidence="8">
    <location>
        <begin position="421"/>
        <end position="446"/>
    </location>
</feature>
<evidence type="ECO:0000256" key="8">
    <source>
        <dbReference type="SAM" id="Phobius"/>
    </source>
</evidence>
<dbReference type="Proteomes" id="UP001589775">
    <property type="component" value="Unassembled WGS sequence"/>
</dbReference>
<evidence type="ECO:0000256" key="4">
    <source>
        <dbReference type="ARBA" id="ARBA00022847"/>
    </source>
</evidence>
<keyword evidence="3 8" id="KW-0812">Transmembrane</keyword>
<feature type="transmembrane region" description="Helical" evidence="8">
    <location>
        <begin position="110"/>
        <end position="133"/>
    </location>
</feature>
<feature type="transmembrane region" description="Helical" evidence="8">
    <location>
        <begin position="359"/>
        <end position="380"/>
    </location>
</feature>